<dbReference type="OrthoDB" id="10267115at2759"/>
<gene>
    <name evidence="2" type="ORF">BCR34DRAFT_435941</name>
</gene>
<feature type="non-terminal residue" evidence="2">
    <location>
        <position position="100"/>
    </location>
</feature>
<sequence>FITLTFIEKQKHKLLLTKKIEGTKGDLATLKKTGKFPYAENIAPEIVANIEKGEFAVIDSRFEIQFCWGIGLASSPKRGWGIWDTILAMLACLIWPIVRR</sequence>
<dbReference type="Proteomes" id="UP000193144">
    <property type="component" value="Unassembled WGS sequence"/>
</dbReference>
<keyword evidence="1" id="KW-0472">Membrane</keyword>
<comment type="caution">
    <text evidence="2">The sequence shown here is derived from an EMBL/GenBank/DDBJ whole genome shotgun (WGS) entry which is preliminary data.</text>
</comment>
<feature type="transmembrane region" description="Helical" evidence="1">
    <location>
        <begin position="80"/>
        <end position="98"/>
    </location>
</feature>
<accession>A0A1Y1ZCZ7</accession>
<protein>
    <submittedName>
        <fullName evidence="2">Uncharacterized protein</fullName>
    </submittedName>
</protein>
<evidence type="ECO:0000256" key="1">
    <source>
        <dbReference type="SAM" id="Phobius"/>
    </source>
</evidence>
<reference evidence="2 3" key="1">
    <citation type="submission" date="2016-07" db="EMBL/GenBank/DDBJ databases">
        <title>Pervasive Adenine N6-methylation of Active Genes in Fungi.</title>
        <authorList>
            <consortium name="DOE Joint Genome Institute"/>
            <person name="Mondo S.J."/>
            <person name="Dannebaum R.O."/>
            <person name="Kuo R.C."/>
            <person name="Labutti K."/>
            <person name="Haridas S."/>
            <person name="Kuo A."/>
            <person name="Salamov A."/>
            <person name="Ahrendt S.R."/>
            <person name="Lipzen A."/>
            <person name="Sullivan W."/>
            <person name="Andreopoulos W.B."/>
            <person name="Clum A."/>
            <person name="Lindquist E."/>
            <person name="Daum C."/>
            <person name="Ramamoorthy G.K."/>
            <person name="Gryganskyi A."/>
            <person name="Culley D."/>
            <person name="Magnuson J.K."/>
            <person name="James T.Y."/>
            <person name="O'Malley M.A."/>
            <person name="Stajich J.E."/>
            <person name="Spatafora J.W."/>
            <person name="Visel A."/>
            <person name="Grigoriev I.V."/>
        </authorList>
    </citation>
    <scope>NUCLEOTIDE SEQUENCE [LARGE SCALE GENOMIC DNA]</scope>
    <source>
        <strain evidence="2 3">CBS 115471</strain>
    </source>
</reference>
<name>A0A1Y1ZCZ7_9PLEO</name>
<evidence type="ECO:0000313" key="2">
    <source>
        <dbReference type="EMBL" id="ORY07685.1"/>
    </source>
</evidence>
<dbReference type="EMBL" id="MCFA01000107">
    <property type="protein sequence ID" value="ORY07685.1"/>
    <property type="molecule type" value="Genomic_DNA"/>
</dbReference>
<proteinExistence type="predicted"/>
<keyword evidence="1" id="KW-0812">Transmembrane</keyword>
<feature type="non-terminal residue" evidence="2">
    <location>
        <position position="1"/>
    </location>
</feature>
<keyword evidence="1" id="KW-1133">Transmembrane helix</keyword>
<evidence type="ECO:0000313" key="3">
    <source>
        <dbReference type="Proteomes" id="UP000193144"/>
    </source>
</evidence>
<keyword evidence="3" id="KW-1185">Reference proteome</keyword>
<dbReference type="AlphaFoldDB" id="A0A1Y1ZCZ7"/>
<organism evidence="2 3">
    <name type="scientific">Clohesyomyces aquaticus</name>
    <dbReference type="NCBI Taxonomy" id="1231657"/>
    <lineage>
        <taxon>Eukaryota</taxon>
        <taxon>Fungi</taxon>
        <taxon>Dikarya</taxon>
        <taxon>Ascomycota</taxon>
        <taxon>Pezizomycotina</taxon>
        <taxon>Dothideomycetes</taxon>
        <taxon>Pleosporomycetidae</taxon>
        <taxon>Pleosporales</taxon>
        <taxon>Lindgomycetaceae</taxon>
        <taxon>Clohesyomyces</taxon>
    </lineage>
</organism>